<dbReference type="PANTHER" id="PTHR35518:SF2">
    <property type="entry name" value="MAINTENANCE OF TELOMERE CAPPING PROTEIN 6"/>
    <property type="match status" value="1"/>
</dbReference>
<dbReference type="Gene3D" id="3.20.20.190">
    <property type="entry name" value="Phosphatidylinositol (PI) phosphodiesterase"/>
    <property type="match status" value="1"/>
</dbReference>
<dbReference type="PROSITE" id="PS51257">
    <property type="entry name" value="PROKAR_LIPOPROTEIN"/>
    <property type="match status" value="1"/>
</dbReference>
<dbReference type="GO" id="GO:0008081">
    <property type="term" value="F:phosphoric diester hydrolase activity"/>
    <property type="evidence" value="ECO:0007669"/>
    <property type="project" value="InterPro"/>
</dbReference>
<dbReference type="Proteomes" id="UP000231019">
    <property type="component" value="Unassembled WGS sequence"/>
</dbReference>
<comment type="caution">
    <text evidence="6">The sequence shown here is derived from an EMBL/GenBank/DDBJ whole genome shotgun (WGS) entry which is preliminary data.</text>
</comment>
<evidence type="ECO:0000256" key="2">
    <source>
        <dbReference type="ARBA" id="ARBA00022692"/>
    </source>
</evidence>
<dbReference type="PANTHER" id="PTHR35518">
    <property type="entry name" value="MAINTENANCE OF TELOMOERE CAPPING"/>
    <property type="match status" value="1"/>
</dbReference>
<comment type="subcellular location">
    <subcellularLocation>
        <location evidence="1">Membrane</location>
    </subcellularLocation>
</comment>
<dbReference type="InterPro" id="IPR017946">
    <property type="entry name" value="PLC-like_Pdiesterase_TIM-brl"/>
</dbReference>
<dbReference type="GO" id="GO:0006629">
    <property type="term" value="P:lipid metabolic process"/>
    <property type="evidence" value="ECO:0007669"/>
    <property type="project" value="InterPro"/>
</dbReference>
<dbReference type="InterPro" id="IPR051008">
    <property type="entry name" value="Telomere_Capping_Maintenance"/>
</dbReference>
<dbReference type="GO" id="GO:0004436">
    <property type="term" value="F:phosphatidylinositol diacylglycerol-lyase activity"/>
    <property type="evidence" value="ECO:0007669"/>
    <property type="project" value="UniProtKB-EC"/>
</dbReference>
<dbReference type="PROSITE" id="PS50007">
    <property type="entry name" value="PIPLC_X_DOMAIN"/>
    <property type="match status" value="1"/>
</dbReference>
<organism evidence="6 7">
    <name type="scientific">bacterium (Candidatus Blackallbacteria) CG17_big_fil_post_rev_8_21_14_2_50_48_46</name>
    <dbReference type="NCBI Taxonomy" id="2014261"/>
    <lineage>
        <taxon>Bacteria</taxon>
        <taxon>Candidatus Blackallbacteria</taxon>
    </lineage>
</organism>
<keyword evidence="4" id="KW-0472">Membrane</keyword>
<keyword evidence="2" id="KW-0812">Transmembrane</keyword>
<keyword evidence="5" id="KW-0732">Signal</keyword>
<evidence type="ECO:0000256" key="3">
    <source>
        <dbReference type="ARBA" id="ARBA00022989"/>
    </source>
</evidence>
<gene>
    <name evidence="6" type="ORF">COW36_06850</name>
</gene>
<feature type="signal peptide" evidence="5">
    <location>
        <begin position="1"/>
        <end position="28"/>
    </location>
</feature>
<dbReference type="Pfam" id="PF26146">
    <property type="entry name" value="PI-PLC_X"/>
    <property type="match status" value="1"/>
</dbReference>
<proteinExistence type="predicted"/>
<evidence type="ECO:0000313" key="6">
    <source>
        <dbReference type="EMBL" id="PIW17914.1"/>
    </source>
</evidence>
<protein>
    <submittedName>
        <fullName evidence="6">Uncharacterized protein</fullName>
    </submittedName>
</protein>
<dbReference type="GO" id="GO:0016020">
    <property type="term" value="C:membrane"/>
    <property type="evidence" value="ECO:0007669"/>
    <property type="project" value="UniProtKB-SubCell"/>
</dbReference>
<sequence>MKADIYFVVKMKRLRLFFLFAMVFSASCQHPSAPLVVSSLGVGRVPAQTRPPSSEKPLQTDSEKAALLQSPADELAAENQAELRSLDLSPLEILPLEDQASNQDRPANLAQALAQVKALSAQVELESVSVQASGVAPSCGLDCQTELALAQHLPLSQQQWLGAHNAYNSKGIFKNQSWTLSQQLDAGVRVLELDLHRRLLSSKVRVCHGAGAYDCLLNPFGARDYQQILTEVKTWSDQHPDQLLILELENHVKNQKSVEEPILNTFHNLLYRAAERKAGWQQETPAQIIARGKRVIVADFGELRFDGQLIWDQKELSSNTPTKGFSADCTVKGQLMGTAAWGFYDDKTFKKANPLTVASIPQFLRCDARYLKIDRLTPELLAARHFSWESASPEQACAQLSQKSERWQAQRCEKVMRFVCQTPRGWKLSMHSGFWASGPQICTQEFGEDSAFEPPRSYFQNLQAQAVLPVETNAWVGYRQ</sequence>
<evidence type="ECO:0000256" key="5">
    <source>
        <dbReference type="SAM" id="SignalP"/>
    </source>
</evidence>
<evidence type="ECO:0000256" key="1">
    <source>
        <dbReference type="ARBA" id="ARBA00004370"/>
    </source>
</evidence>
<accession>A0A2M7G790</accession>
<evidence type="ECO:0000313" key="7">
    <source>
        <dbReference type="Proteomes" id="UP000231019"/>
    </source>
</evidence>
<name>A0A2M7G790_9BACT</name>
<reference evidence="6 7" key="1">
    <citation type="submission" date="2017-09" db="EMBL/GenBank/DDBJ databases">
        <title>Depth-based differentiation of microbial function through sediment-hosted aquifers and enrichment of novel symbionts in the deep terrestrial subsurface.</title>
        <authorList>
            <person name="Probst A.J."/>
            <person name="Ladd B."/>
            <person name="Jarett J.K."/>
            <person name="Geller-Mcgrath D.E."/>
            <person name="Sieber C.M."/>
            <person name="Emerson J.B."/>
            <person name="Anantharaman K."/>
            <person name="Thomas B.C."/>
            <person name="Malmstrom R."/>
            <person name="Stieglmeier M."/>
            <person name="Klingl A."/>
            <person name="Woyke T."/>
            <person name="Ryan C.M."/>
            <person name="Banfield J.F."/>
        </authorList>
    </citation>
    <scope>NUCLEOTIDE SEQUENCE [LARGE SCALE GENOMIC DNA]</scope>
    <source>
        <strain evidence="6">CG17_big_fil_post_rev_8_21_14_2_50_48_46</strain>
    </source>
</reference>
<dbReference type="EMBL" id="PFFQ01000018">
    <property type="protein sequence ID" value="PIW17914.1"/>
    <property type="molecule type" value="Genomic_DNA"/>
</dbReference>
<dbReference type="SUPFAM" id="SSF51695">
    <property type="entry name" value="PLC-like phosphodiesterases"/>
    <property type="match status" value="1"/>
</dbReference>
<keyword evidence="3" id="KW-1133">Transmembrane helix</keyword>
<feature type="chain" id="PRO_5014908736" evidence="5">
    <location>
        <begin position="29"/>
        <end position="480"/>
    </location>
</feature>
<dbReference type="AlphaFoldDB" id="A0A2M7G790"/>
<evidence type="ECO:0000256" key="4">
    <source>
        <dbReference type="ARBA" id="ARBA00023136"/>
    </source>
</evidence>